<feature type="compositionally biased region" description="Basic and acidic residues" evidence="2">
    <location>
        <begin position="135"/>
        <end position="144"/>
    </location>
</feature>
<feature type="region of interest" description="Disordered" evidence="2">
    <location>
        <begin position="219"/>
        <end position="317"/>
    </location>
</feature>
<keyword evidence="4" id="KW-1185">Reference proteome</keyword>
<name>A0A8K0EPI0_BRALA</name>
<reference evidence="3" key="1">
    <citation type="submission" date="2022-01" db="EMBL/GenBank/DDBJ databases">
        <authorList>
            <person name="Braso-Vives M."/>
        </authorList>
    </citation>
    <scope>NUCLEOTIDE SEQUENCE</scope>
</reference>
<dbReference type="PANTHER" id="PTHR21501">
    <property type="entry name" value="PROTEIN FAM-161"/>
    <property type="match status" value="1"/>
</dbReference>
<feature type="compositionally biased region" description="Basic residues" evidence="2">
    <location>
        <begin position="19"/>
        <end position="31"/>
    </location>
</feature>
<feature type="compositionally biased region" description="Basic and acidic residues" evidence="2">
    <location>
        <begin position="222"/>
        <end position="232"/>
    </location>
</feature>
<feature type="compositionally biased region" description="Basic and acidic residues" evidence="2">
    <location>
        <begin position="289"/>
        <end position="298"/>
    </location>
</feature>
<accession>A0A8K0EPI0</accession>
<feature type="region of interest" description="Disordered" evidence="2">
    <location>
        <begin position="135"/>
        <end position="205"/>
    </location>
</feature>
<evidence type="ECO:0000256" key="2">
    <source>
        <dbReference type="SAM" id="MobiDB-lite"/>
    </source>
</evidence>
<dbReference type="GO" id="GO:0005929">
    <property type="term" value="C:cilium"/>
    <property type="evidence" value="ECO:0007669"/>
    <property type="project" value="TreeGrafter"/>
</dbReference>
<gene>
    <name evidence="3" type="primary">Hypp2770</name>
    <name evidence="3" type="ORF">BLAG_LOCUS18376</name>
</gene>
<evidence type="ECO:0000313" key="3">
    <source>
        <dbReference type="EMBL" id="CAH1263805.1"/>
    </source>
</evidence>
<feature type="compositionally biased region" description="Polar residues" evidence="2">
    <location>
        <begin position="308"/>
        <end position="317"/>
    </location>
</feature>
<evidence type="ECO:0000313" key="4">
    <source>
        <dbReference type="Proteomes" id="UP000838412"/>
    </source>
</evidence>
<evidence type="ECO:0000256" key="1">
    <source>
        <dbReference type="ARBA" id="ARBA00023054"/>
    </source>
</evidence>
<keyword evidence="1" id="KW-0175">Coiled coil</keyword>
<feature type="compositionally biased region" description="Basic and acidic residues" evidence="2">
    <location>
        <begin position="32"/>
        <end position="45"/>
    </location>
</feature>
<feature type="region of interest" description="Disordered" evidence="2">
    <location>
        <begin position="1"/>
        <end position="90"/>
    </location>
</feature>
<dbReference type="InterPro" id="IPR051655">
    <property type="entry name" value="FAM161"/>
</dbReference>
<organism evidence="3 4">
    <name type="scientific">Branchiostoma lanceolatum</name>
    <name type="common">Common lancelet</name>
    <name type="synonym">Amphioxus lanceolatum</name>
    <dbReference type="NCBI Taxonomy" id="7740"/>
    <lineage>
        <taxon>Eukaryota</taxon>
        <taxon>Metazoa</taxon>
        <taxon>Chordata</taxon>
        <taxon>Cephalochordata</taxon>
        <taxon>Leptocardii</taxon>
        <taxon>Amphioxiformes</taxon>
        <taxon>Branchiostomatidae</taxon>
        <taxon>Branchiostoma</taxon>
    </lineage>
</organism>
<dbReference type="Proteomes" id="UP000838412">
    <property type="component" value="Chromosome 4"/>
</dbReference>
<feature type="compositionally biased region" description="Basic and acidic residues" evidence="2">
    <location>
        <begin position="156"/>
        <end position="166"/>
    </location>
</feature>
<feature type="compositionally biased region" description="Low complexity" evidence="2">
    <location>
        <begin position="189"/>
        <end position="200"/>
    </location>
</feature>
<dbReference type="PANTHER" id="PTHR21501:SF1">
    <property type="entry name" value="PROTEIN FAM-161"/>
    <property type="match status" value="1"/>
</dbReference>
<dbReference type="EMBL" id="OV696689">
    <property type="protein sequence ID" value="CAH1263805.1"/>
    <property type="molecule type" value="Genomic_DNA"/>
</dbReference>
<dbReference type="GO" id="GO:0044782">
    <property type="term" value="P:cilium organization"/>
    <property type="evidence" value="ECO:0007669"/>
    <property type="project" value="TreeGrafter"/>
</dbReference>
<dbReference type="GO" id="GO:0005856">
    <property type="term" value="C:cytoskeleton"/>
    <property type="evidence" value="ECO:0007669"/>
    <property type="project" value="UniProtKB-ARBA"/>
</dbReference>
<proteinExistence type="predicted"/>
<sequence length="317" mass="36072">MPGSRLAASFSERLDTTKIKKGRQSQKRSPGRRTESVDDFLRSSDDEVPNTTATSGRDVWLQGEEREPQAAGDYTGEPQVDEDDRYQSVDPIGALANEMSNMSTDDFYEKMQELKREHQKTLTMVHGLYEEIREAEERRSHREVGPGVTESEDTEELFRDLDDLRSSFRASGSADKIRDMTAAKPPLPTTSSRPPSMSSSKFAWSTKRDHDIDLNYLKRARSLSEQDLRRAGSDSYASSDDDGGGYEYELDGRSSPWRQTTPGPTPMNRIDNMWDDFSVDDYAPYRGGQRQELHERAPQQRKVKSGRLRSQSQNLLK</sequence>
<dbReference type="AlphaFoldDB" id="A0A8K0EPI0"/>
<protein>
    <submittedName>
        <fullName evidence="3">Hypp2770 protein</fullName>
    </submittedName>
</protein>